<dbReference type="Pfam" id="PF13365">
    <property type="entry name" value="Trypsin_2"/>
    <property type="match status" value="1"/>
</dbReference>
<accession>A0A521FUG0</accession>
<dbReference type="RefSeq" id="WP_185960632.1">
    <property type="nucleotide sequence ID" value="NZ_FXTN01000026.1"/>
</dbReference>
<keyword evidence="2" id="KW-1185">Reference proteome</keyword>
<name>A0A521FUG0_9SPHI</name>
<evidence type="ECO:0000313" key="2">
    <source>
        <dbReference type="Proteomes" id="UP000320300"/>
    </source>
</evidence>
<gene>
    <name evidence="1" type="ORF">SAMN06265348_12613</name>
</gene>
<dbReference type="Gene3D" id="2.40.10.120">
    <property type="match status" value="1"/>
</dbReference>
<evidence type="ECO:0000313" key="1">
    <source>
        <dbReference type="EMBL" id="SMO99752.1"/>
    </source>
</evidence>
<sequence length="325" mass="36595">MELYINPHLLNKMMMKTIQILIILLYISNNSIAQNRSPSISEQLLNSTIRIECNRDTIIDGTKRNIVSTGTGFFFSFYINGKDNTYIVTNAHVINNSKVGILRFTELLDSLPNYGHIVNVQISNFESLFIKHPTQDLAIIPLDLIVNNGLVLGKPVYFRSGSEKVLFTTQYDQKVDYIENAMMIGYPKGLYDSYNNLPIVRRGLTATPVQIDFQNQPKFLLDIPVYPGSSGSPVFIYDFSGSYPSKENGRLMSGSRLLLLGIATQSFNYPFSGEIINDSTGHKEIMTKLPINVAVVIKATELLAFIPIIKSKVKKDIRRPIRFAN</sequence>
<dbReference type="InterPro" id="IPR009003">
    <property type="entry name" value="Peptidase_S1_PA"/>
</dbReference>
<dbReference type="Proteomes" id="UP000320300">
    <property type="component" value="Unassembled WGS sequence"/>
</dbReference>
<dbReference type="SUPFAM" id="SSF50494">
    <property type="entry name" value="Trypsin-like serine proteases"/>
    <property type="match status" value="1"/>
</dbReference>
<protein>
    <submittedName>
        <fullName evidence="1">Trypsin-like peptidase domain-containing protein</fullName>
    </submittedName>
</protein>
<organism evidence="1 2">
    <name type="scientific">Pedobacter westerhofensis</name>
    <dbReference type="NCBI Taxonomy" id="425512"/>
    <lineage>
        <taxon>Bacteria</taxon>
        <taxon>Pseudomonadati</taxon>
        <taxon>Bacteroidota</taxon>
        <taxon>Sphingobacteriia</taxon>
        <taxon>Sphingobacteriales</taxon>
        <taxon>Sphingobacteriaceae</taxon>
        <taxon>Pedobacter</taxon>
    </lineage>
</organism>
<dbReference type="AlphaFoldDB" id="A0A521FUG0"/>
<proteinExistence type="predicted"/>
<dbReference type="EMBL" id="FXTN01000026">
    <property type="protein sequence ID" value="SMO99752.1"/>
    <property type="molecule type" value="Genomic_DNA"/>
</dbReference>
<reference evidence="1 2" key="1">
    <citation type="submission" date="2017-05" db="EMBL/GenBank/DDBJ databases">
        <authorList>
            <person name="Varghese N."/>
            <person name="Submissions S."/>
        </authorList>
    </citation>
    <scope>NUCLEOTIDE SEQUENCE [LARGE SCALE GENOMIC DNA]</scope>
    <source>
        <strain evidence="1 2">DSM 19036</strain>
    </source>
</reference>